<evidence type="ECO:0000313" key="4">
    <source>
        <dbReference type="EMBL" id="MEY8763783.1"/>
    </source>
</evidence>
<dbReference type="Pfam" id="PF00005">
    <property type="entry name" value="ABC_tran"/>
    <property type="match status" value="1"/>
</dbReference>
<dbReference type="EMBL" id="JBGFFE010000011">
    <property type="protein sequence ID" value="MEY8763783.1"/>
    <property type="molecule type" value="Genomic_DNA"/>
</dbReference>
<keyword evidence="2 4" id="KW-0067">ATP-binding</keyword>
<dbReference type="Gene3D" id="3.40.50.300">
    <property type="entry name" value="P-loop containing nucleotide triphosphate hydrolases"/>
    <property type="match status" value="1"/>
</dbReference>
<proteinExistence type="predicted"/>
<dbReference type="Proteomes" id="UP001565220">
    <property type="component" value="Unassembled WGS sequence"/>
</dbReference>
<reference evidence="4 5" key="1">
    <citation type="submission" date="2024-08" db="EMBL/GenBank/DDBJ databases">
        <title>Clostridium lapicellarii sp. nov., and Clostridium renhuaiense sp. nov., two species isolated from the mud in a fermentation cellar used for producing sauce-flavour Chinese liquors.</title>
        <authorList>
            <person name="Yang F."/>
            <person name="Wang H."/>
            <person name="Chen L.Q."/>
            <person name="Zhou N."/>
            <person name="Lu J.J."/>
            <person name="Pu X.X."/>
            <person name="Wan B."/>
            <person name="Wang L."/>
            <person name="Liu S.J."/>
        </authorList>
    </citation>
    <scope>NUCLEOTIDE SEQUENCE [LARGE SCALE GENOMIC DNA]</scope>
    <source>
        <strain evidence="4 5">MT-113</strain>
    </source>
</reference>
<sequence length="253" mass="28775">MKLEVNNLSYSIDNEKLLHNISIKIKEGEFVGIVGPNGCGKSTLLKNIYRVYRPKFGDIFIDGEEIQKLSSRKIARKMAVMVQENNVEFDISVLNMVLLGRYAHKKILEDDSPKDIEIARESLKKVGLEKYEDRSFLSLSGGEKQRVLIARVIAQQSKFIILDEPTNHLDIRYQFQIMNIVSSADITVLASIHDLNMAALYCDMIFIMYEGEIIDYGSPQRVITTEMIKKVFGVNSIIEPNPVTKKVNVVYVP</sequence>
<evidence type="ECO:0000256" key="1">
    <source>
        <dbReference type="ARBA" id="ARBA00022741"/>
    </source>
</evidence>
<protein>
    <submittedName>
        <fullName evidence="4">ABC transporter ATP-binding protein</fullName>
    </submittedName>
</protein>
<dbReference type="CDD" id="cd03214">
    <property type="entry name" value="ABC_Iron-Siderophores_B12_Hemin"/>
    <property type="match status" value="1"/>
</dbReference>
<comment type="caution">
    <text evidence="4">The sequence shown here is derived from an EMBL/GenBank/DDBJ whole genome shotgun (WGS) entry which is preliminary data.</text>
</comment>
<dbReference type="InterPro" id="IPR003593">
    <property type="entry name" value="AAA+_ATPase"/>
</dbReference>
<keyword evidence="1" id="KW-0547">Nucleotide-binding</keyword>
<accession>A0ABV4DX10</accession>
<dbReference type="PROSITE" id="PS00211">
    <property type="entry name" value="ABC_TRANSPORTER_1"/>
    <property type="match status" value="1"/>
</dbReference>
<gene>
    <name evidence="4" type="ORF">AB8S09_09040</name>
</gene>
<dbReference type="PROSITE" id="PS50893">
    <property type="entry name" value="ABC_TRANSPORTER_2"/>
    <property type="match status" value="1"/>
</dbReference>
<dbReference type="PANTHER" id="PTHR42794:SF2">
    <property type="entry name" value="ABC TRANSPORTER ATP-BINDING PROTEIN"/>
    <property type="match status" value="1"/>
</dbReference>
<organism evidence="4 5">
    <name type="scientific">Clostridium lapidicellarium</name>
    <dbReference type="NCBI Taxonomy" id="3240931"/>
    <lineage>
        <taxon>Bacteria</taxon>
        <taxon>Bacillati</taxon>
        <taxon>Bacillota</taxon>
        <taxon>Clostridia</taxon>
        <taxon>Eubacteriales</taxon>
        <taxon>Clostridiaceae</taxon>
        <taxon>Clostridium</taxon>
    </lineage>
</organism>
<evidence type="ECO:0000313" key="5">
    <source>
        <dbReference type="Proteomes" id="UP001565220"/>
    </source>
</evidence>
<evidence type="ECO:0000259" key="3">
    <source>
        <dbReference type="PROSITE" id="PS50893"/>
    </source>
</evidence>
<dbReference type="SMART" id="SM00382">
    <property type="entry name" value="AAA"/>
    <property type="match status" value="1"/>
</dbReference>
<name>A0ABV4DX10_9CLOT</name>
<keyword evidence="5" id="KW-1185">Reference proteome</keyword>
<dbReference type="GO" id="GO:0005524">
    <property type="term" value="F:ATP binding"/>
    <property type="evidence" value="ECO:0007669"/>
    <property type="project" value="UniProtKB-KW"/>
</dbReference>
<dbReference type="InterPro" id="IPR027417">
    <property type="entry name" value="P-loop_NTPase"/>
</dbReference>
<dbReference type="InterPro" id="IPR003439">
    <property type="entry name" value="ABC_transporter-like_ATP-bd"/>
</dbReference>
<dbReference type="InterPro" id="IPR017871">
    <property type="entry name" value="ABC_transporter-like_CS"/>
</dbReference>
<dbReference type="PANTHER" id="PTHR42794">
    <property type="entry name" value="HEMIN IMPORT ATP-BINDING PROTEIN HMUV"/>
    <property type="match status" value="1"/>
</dbReference>
<feature type="domain" description="ABC transporter" evidence="3">
    <location>
        <begin position="3"/>
        <end position="235"/>
    </location>
</feature>
<evidence type="ECO:0000256" key="2">
    <source>
        <dbReference type="ARBA" id="ARBA00022840"/>
    </source>
</evidence>
<dbReference type="RefSeq" id="WP_294182294.1">
    <property type="nucleotide sequence ID" value="NZ_JBGFFE010000011.1"/>
</dbReference>
<dbReference type="SUPFAM" id="SSF52540">
    <property type="entry name" value="P-loop containing nucleoside triphosphate hydrolases"/>
    <property type="match status" value="1"/>
</dbReference>